<keyword evidence="2" id="KW-0964">Secreted</keyword>
<reference evidence="6 7" key="1">
    <citation type="submission" date="2018-01" db="EMBL/GenBank/DDBJ databases">
        <title>Comparison of the Chinese Bamboo Partridge and Red Junglefowl genome sequences highlights the importance of demography in genome evolution.</title>
        <authorList>
            <person name="Tiley G.P."/>
            <person name="Kimball R.T."/>
            <person name="Braun E.L."/>
            <person name="Burleigh J.G."/>
        </authorList>
    </citation>
    <scope>NUCLEOTIDE SEQUENCE [LARGE SCALE GENOMIC DNA]</scope>
    <source>
        <strain evidence="6">RTK389</strain>
        <tissue evidence="6">Blood</tissue>
    </source>
</reference>
<dbReference type="Proteomes" id="UP000237246">
    <property type="component" value="Unassembled WGS sequence"/>
</dbReference>
<evidence type="ECO:0000256" key="1">
    <source>
        <dbReference type="ARBA" id="ARBA00004613"/>
    </source>
</evidence>
<protein>
    <recommendedName>
        <fullName evidence="5">VWFD domain-containing protein</fullName>
    </recommendedName>
</protein>
<sequence>AECAVLGDLHYITFDHRRFSFPGACEYTLVQDFVEGTLRITAEQEACGGHQPLSCLRALSITVPGASARLHSTGEVVVDGRVVPLPFASAALTVRRASSSFLLLQTFGAHLLWGLETPAAYITLQPAFANKVSSTRFPMPCTIAVLCPNAIPVPQVRGLCGTYNWDQRDDFATPAGDVEVGVTAFANKYRVSTDCPVLSPVPFEPCSTYAPRRELAAATCAILHGASFQVLSGPTVCQHCGVRCSARPLLSAALPPPRGPGAILPALPL</sequence>
<dbReference type="PANTHER" id="PTHR11339:SF396">
    <property type="entry name" value="SCO-SPONDIN"/>
    <property type="match status" value="1"/>
</dbReference>
<evidence type="ECO:0000256" key="3">
    <source>
        <dbReference type="ARBA" id="ARBA00023157"/>
    </source>
</evidence>
<feature type="domain" description="VWFD" evidence="5">
    <location>
        <begin position="1"/>
        <end position="196"/>
    </location>
</feature>
<comment type="subcellular location">
    <subcellularLocation>
        <location evidence="1">Secreted</location>
    </subcellularLocation>
</comment>
<accession>A0A2P4S680</accession>
<evidence type="ECO:0000256" key="2">
    <source>
        <dbReference type="ARBA" id="ARBA00022525"/>
    </source>
</evidence>
<proteinExistence type="predicted"/>
<dbReference type="PROSITE" id="PS51233">
    <property type="entry name" value="VWFD"/>
    <property type="match status" value="1"/>
</dbReference>
<keyword evidence="3" id="KW-1015">Disulfide bond</keyword>
<organism evidence="6 7">
    <name type="scientific">Bambusicola thoracicus</name>
    <name type="common">Chinese bamboo-partridge</name>
    <name type="synonym">Perdix thoracica</name>
    <dbReference type="NCBI Taxonomy" id="9083"/>
    <lineage>
        <taxon>Eukaryota</taxon>
        <taxon>Metazoa</taxon>
        <taxon>Chordata</taxon>
        <taxon>Craniata</taxon>
        <taxon>Vertebrata</taxon>
        <taxon>Euteleostomi</taxon>
        <taxon>Archelosauria</taxon>
        <taxon>Archosauria</taxon>
        <taxon>Dinosauria</taxon>
        <taxon>Saurischia</taxon>
        <taxon>Theropoda</taxon>
        <taxon>Coelurosauria</taxon>
        <taxon>Aves</taxon>
        <taxon>Neognathae</taxon>
        <taxon>Galloanserae</taxon>
        <taxon>Galliformes</taxon>
        <taxon>Phasianidae</taxon>
        <taxon>Perdicinae</taxon>
        <taxon>Bambusicola</taxon>
    </lineage>
</organism>
<evidence type="ECO:0000256" key="4">
    <source>
        <dbReference type="ARBA" id="ARBA00023180"/>
    </source>
</evidence>
<feature type="non-terminal residue" evidence="6">
    <location>
        <position position="1"/>
    </location>
</feature>
<comment type="caution">
    <text evidence="6">The sequence shown here is derived from an EMBL/GenBank/DDBJ whole genome shotgun (WGS) entry which is preliminary data.</text>
</comment>
<gene>
    <name evidence="6" type="ORF">CIB84_016622</name>
</gene>
<dbReference type="PANTHER" id="PTHR11339">
    <property type="entry name" value="EXTRACELLULAR MATRIX GLYCOPROTEIN RELATED"/>
    <property type="match status" value="1"/>
</dbReference>
<dbReference type="OrthoDB" id="160294at2759"/>
<dbReference type="GO" id="GO:0031012">
    <property type="term" value="C:extracellular matrix"/>
    <property type="evidence" value="ECO:0007669"/>
    <property type="project" value="TreeGrafter"/>
</dbReference>
<dbReference type="Pfam" id="PF00094">
    <property type="entry name" value="VWD"/>
    <property type="match status" value="1"/>
</dbReference>
<dbReference type="AlphaFoldDB" id="A0A2P4S680"/>
<keyword evidence="4" id="KW-0325">Glycoprotein</keyword>
<evidence type="ECO:0000313" key="7">
    <source>
        <dbReference type="Proteomes" id="UP000237246"/>
    </source>
</evidence>
<evidence type="ECO:0000259" key="5">
    <source>
        <dbReference type="PROSITE" id="PS51233"/>
    </source>
</evidence>
<dbReference type="GO" id="GO:0005615">
    <property type="term" value="C:extracellular space"/>
    <property type="evidence" value="ECO:0007669"/>
    <property type="project" value="TreeGrafter"/>
</dbReference>
<dbReference type="InterPro" id="IPR050780">
    <property type="entry name" value="Mucin_vWF_Thrombospondin_sf"/>
</dbReference>
<evidence type="ECO:0000313" key="6">
    <source>
        <dbReference type="EMBL" id="POI19632.1"/>
    </source>
</evidence>
<dbReference type="EMBL" id="PPHD01097632">
    <property type="protein sequence ID" value="POI19632.1"/>
    <property type="molecule type" value="Genomic_DNA"/>
</dbReference>
<name>A0A2P4S680_BAMTH</name>
<keyword evidence="7" id="KW-1185">Reference proteome</keyword>
<dbReference type="SMART" id="SM00216">
    <property type="entry name" value="VWD"/>
    <property type="match status" value="1"/>
</dbReference>
<dbReference type="InterPro" id="IPR001846">
    <property type="entry name" value="VWF_type-D"/>
</dbReference>